<dbReference type="GO" id="GO:0003677">
    <property type="term" value="F:DNA binding"/>
    <property type="evidence" value="ECO:0007669"/>
    <property type="project" value="UniProtKB-UniRule"/>
</dbReference>
<reference evidence="3 4" key="1">
    <citation type="submission" date="2018-06" db="EMBL/GenBank/DDBJ databases">
        <title>Comparative genomics reveals the genomic features of Rhizophagus irregularis, R. cerebriforme, R. diaphanum and Gigaspora rosea, and their symbiotic lifestyle signature.</title>
        <authorList>
            <person name="Morin E."/>
            <person name="San Clemente H."/>
            <person name="Chen E.C.H."/>
            <person name="De La Providencia I."/>
            <person name="Hainaut M."/>
            <person name="Kuo A."/>
            <person name="Kohler A."/>
            <person name="Murat C."/>
            <person name="Tang N."/>
            <person name="Roy S."/>
            <person name="Loubradou J."/>
            <person name="Henrissat B."/>
            <person name="Grigoriev I.V."/>
            <person name="Corradi N."/>
            <person name="Roux C."/>
            <person name="Martin F.M."/>
        </authorList>
    </citation>
    <scope>NUCLEOTIDE SEQUENCE [LARGE SCALE GENOMIC DNA]</scope>
    <source>
        <strain evidence="3 4">DAOM 227022</strain>
    </source>
</reference>
<dbReference type="GO" id="GO:0005634">
    <property type="term" value="C:nucleus"/>
    <property type="evidence" value="ECO:0007669"/>
    <property type="project" value="UniProtKB-UniRule"/>
</dbReference>
<dbReference type="InterPro" id="IPR036910">
    <property type="entry name" value="HMG_box_dom_sf"/>
</dbReference>
<organism evidence="3 4">
    <name type="scientific">Glomus cerebriforme</name>
    <dbReference type="NCBI Taxonomy" id="658196"/>
    <lineage>
        <taxon>Eukaryota</taxon>
        <taxon>Fungi</taxon>
        <taxon>Fungi incertae sedis</taxon>
        <taxon>Mucoromycota</taxon>
        <taxon>Glomeromycotina</taxon>
        <taxon>Glomeromycetes</taxon>
        <taxon>Glomerales</taxon>
        <taxon>Glomeraceae</taxon>
        <taxon>Glomus</taxon>
    </lineage>
</organism>
<name>A0A397SMR6_9GLOM</name>
<dbReference type="SUPFAM" id="SSF47095">
    <property type="entry name" value="HMG-box"/>
    <property type="match status" value="1"/>
</dbReference>
<gene>
    <name evidence="3" type="ORF">C1645_831068</name>
</gene>
<dbReference type="EMBL" id="QKYT01000437">
    <property type="protein sequence ID" value="RIA85247.1"/>
    <property type="molecule type" value="Genomic_DNA"/>
</dbReference>
<keyword evidence="1" id="KW-0539">Nucleus</keyword>
<proteinExistence type="predicted"/>
<dbReference type="OrthoDB" id="2377648at2759"/>
<dbReference type="Pfam" id="PF00505">
    <property type="entry name" value="HMG_box"/>
    <property type="match status" value="1"/>
</dbReference>
<protein>
    <recommendedName>
        <fullName evidence="2">HMG box domain-containing protein</fullName>
    </recommendedName>
</protein>
<dbReference type="Proteomes" id="UP000265703">
    <property type="component" value="Unassembled WGS sequence"/>
</dbReference>
<dbReference type="InterPro" id="IPR009071">
    <property type="entry name" value="HMG_box_dom"/>
</dbReference>
<evidence type="ECO:0000259" key="2">
    <source>
        <dbReference type="PROSITE" id="PS50118"/>
    </source>
</evidence>
<accession>A0A397SMR6</accession>
<dbReference type="PROSITE" id="PS50118">
    <property type="entry name" value="HMG_BOX_2"/>
    <property type="match status" value="1"/>
</dbReference>
<sequence>MSDDNNLYIVQYTFPEKPSNKRKKRPPCCFVLFGQAMLKEKPNNTTIADFSKTISEKWQNLTEKERIEWRRLYEINRDYTPELADSTETNREHTPGLIPYASSIEITPELAPYSMTESSIEITPELAPYTSMAAPSAVNEMGDSVESYYVYYYCNICGLISGEQGICGSCFTVLSCSSNYLSLFSELYSQ</sequence>
<dbReference type="Gene3D" id="1.10.30.10">
    <property type="entry name" value="High mobility group box domain"/>
    <property type="match status" value="1"/>
</dbReference>
<comment type="caution">
    <text evidence="3">The sequence shown here is derived from an EMBL/GenBank/DDBJ whole genome shotgun (WGS) entry which is preliminary data.</text>
</comment>
<feature type="domain" description="HMG box" evidence="2">
    <location>
        <begin position="23"/>
        <end position="87"/>
    </location>
</feature>
<keyword evidence="4" id="KW-1185">Reference proteome</keyword>
<feature type="DNA-binding region" description="HMG box" evidence="1">
    <location>
        <begin position="23"/>
        <end position="87"/>
    </location>
</feature>
<evidence type="ECO:0000256" key="1">
    <source>
        <dbReference type="PROSITE-ProRule" id="PRU00267"/>
    </source>
</evidence>
<keyword evidence="1" id="KW-0238">DNA-binding</keyword>
<dbReference type="SMART" id="SM00398">
    <property type="entry name" value="HMG"/>
    <property type="match status" value="1"/>
</dbReference>
<dbReference type="AlphaFoldDB" id="A0A397SMR6"/>
<evidence type="ECO:0000313" key="4">
    <source>
        <dbReference type="Proteomes" id="UP000265703"/>
    </source>
</evidence>
<evidence type="ECO:0000313" key="3">
    <source>
        <dbReference type="EMBL" id="RIA85247.1"/>
    </source>
</evidence>